<feature type="non-terminal residue" evidence="1">
    <location>
        <position position="137"/>
    </location>
</feature>
<evidence type="ECO:0000313" key="1">
    <source>
        <dbReference type="EMBL" id="AAT10031.1"/>
    </source>
</evidence>
<name>Q699C2_HV1</name>
<dbReference type="Gene3D" id="1.10.1200.30">
    <property type="match status" value="1"/>
</dbReference>
<dbReference type="EMBL" id="AY539614">
    <property type="protein sequence ID" value="AAT10031.1"/>
    <property type="molecule type" value="Genomic_DNA"/>
</dbReference>
<organism evidence="1">
    <name type="scientific">Human immunodeficiency virus type 1</name>
    <name type="common">HIV-1</name>
    <dbReference type="NCBI Taxonomy" id="11676"/>
    <lineage>
        <taxon>Viruses</taxon>
        <taxon>Riboviria</taxon>
        <taxon>Pararnavirae</taxon>
        <taxon>Artverviricota</taxon>
        <taxon>Revtraviricetes</taxon>
        <taxon>Ortervirales</taxon>
        <taxon>Retroviridae</taxon>
        <taxon>Orthoretrovirinae</taxon>
        <taxon>Lentivirus</taxon>
        <taxon>Lentivirus humimdef1</taxon>
    </lineage>
</organism>
<protein>
    <submittedName>
        <fullName evidence="1">Gag protein</fullName>
    </submittedName>
</protein>
<sequence length="137" mass="16253">IKYKSSIAPVAFWTKTRTQKNPSEDYVDRFFKTLRLSKLTQEVKGWMTDTLPDPKCESRLQVHFKSIRTRSYIEKMRQPAREWEDPVIKQEFWLRQRAKYNSQIKRCREAILRARKELSASTVAKKDTYPEIAGPLG</sequence>
<reference evidence="1" key="1">
    <citation type="journal article" date="2004" name="J. Acquir. Immune Defic. Syndr. Hum. Retrovirol.">
        <title>Genetic Diversity of HIV Type 1 in Rural Eastern Cameroon.</title>
        <authorList>
            <person name="Ndembi N."/>
            <person name="Takehisa J."/>
            <person name="Zekeng L."/>
            <person name="Kobayashi E."/>
            <person name="Ngansop C."/>
            <person name="Songok E.M."/>
            <person name="Kageyama S."/>
            <person name="Takemura T."/>
            <person name="Ido E."/>
            <person name="Hayami M."/>
            <person name="Kaptue L."/>
            <person name="Ichimura H."/>
        </authorList>
    </citation>
    <scope>NUCLEOTIDE SEQUENCE</scope>
    <source>
        <strain evidence="1">01CF2247</strain>
    </source>
</reference>
<feature type="non-terminal residue" evidence="1">
    <location>
        <position position="1"/>
    </location>
</feature>
<accession>Q699C2</accession>
<organismHost>
    <name type="scientific">Homo sapiens</name>
    <name type="common">Human</name>
    <dbReference type="NCBI Taxonomy" id="9606"/>
</organismHost>
<dbReference type="InterPro" id="IPR008916">
    <property type="entry name" value="Retrov_capsid_C"/>
</dbReference>
<dbReference type="SUPFAM" id="SSF47353">
    <property type="entry name" value="Retrovirus capsid dimerization domain-like"/>
    <property type="match status" value="1"/>
</dbReference>
<proteinExistence type="predicted"/>
<gene>
    <name evidence="1" type="primary">gag</name>
</gene>